<proteinExistence type="predicted"/>
<keyword evidence="1" id="KW-0472">Membrane</keyword>
<evidence type="ECO:0000313" key="3">
    <source>
        <dbReference type="Proteomes" id="UP000284202"/>
    </source>
</evidence>
<reference evidence="3" key="1">
    <citation type="submission" date="2018-09" db="EMBL/GenBank/DDBJ databases">
        <title>Acidovorax cavernicola nov. sp. isolated from Gruta de las Maravillas (Aracena, Spain).</title>
        <authorList>
            <person name="Jurado V."/>
            <person name="Gutierrez-Patricio S."/>
            <person name="Gonzalez-Pimentel J.L."/>
            <person name="Miller A.Z."/>
            <person name="Laiz L."/>
            <person name="Saiz-Jimenez C."/>
        </authorList>
    </citation>
    <scope>NUCLEOTIDE SEQUENCE [LARGE SCALE GENOMIC DNA]</scope>
    <source>
        <strain evidence="3">1011MAR3C25</strain>
    </source>
</reference>
<organism evidence="2 3">
    <name type="scientific">Paracoccus onubensis</name>
    <dbReference type="NCBI Taxonomy" id="1675788"/>
    <lineage>
        <taxon>Bacteria</taxon>
        <taxon>Pseudomonadati</taxon>
        <taxon>Pseudomonadota</taxon>
        <taxon>Alphaproteobacteria</taxon>
        <taxon>Rhodobacterales</taxon>
        <taxon>Paracoccaceae</taxon>
        <taxon>Paracoccus</taxon>
    </lineage>
</organism>
<dbReference type="EMBL" id="QZCG01000004">
    <property type="protein sequence ID" value="RJE86438.1"/>
    <property type="molecule type" value="Genomic_DNA"/>
</dbReference>
<gene>
    <name evidence="2" type="ORF">D3P04_06830</name>
</gene>
<keyword evidence="3" id="KW-1185">Reference proteome</keyword>
<dbReference type="OrthoDB" id="7745385at2"/>
<name>A0A418SZT1_9RHOB</name>
<keyword evidence="1" id="KW-1133">Transmembrane helix</keyword>
<feature type="transmembrane region" description="Helical" evidence="1">
    <location>
        <begin position="46"/>
        <end position="69"/>
    </location>
</feature>
<keyword evidence="1" id="KW-0812">Transmembrane</keyword>
<evidence type="ECO:0000256" key="1">
    <source>
        <dbReference type="SAM" id="Phobius"/>
    </source>
</evidence>
<accession>A0A418SZT1</accession>
<protein>
    <recommendedName>
        <fullName evidence="4">NfeD family protein</fullName>
    </recommendedName>
</protein>
<comment type="caution">
    <text evidence="2">The sequence shown here is derived from an EMBL/GenBank/DDBJ whole genome shotgun (WGS) entry which is preliminary data.</text>
</comment>
<sequence length="89" mass="9855">MTWMNGWLWIVAALILAIFELFAPGWIFMGIAAALGIMGLLLLSGFWTAGLPVTLVVAAIVSGLVWLLLRRFAGVRKGQVRIWDRDIND</sequence>
<dbReference type="RefSeq" id="WP_119747233.1">
    <property type="nucleotide sequence ID" value="NZ_QZCG01000004.1"/>
</dbReference>
<dbReference type="Proteomes" id="UP000284202">
    <property type="component" value="Unassembled WGS sequence"/>
</dbReference>
<evidence type="ECO:0000313" key="2">
    <source>
        <dbReference type="EMBL" id="RJE86438.1"/>
    </source>
</evidence>
<dbReference type="AlphaFoldDB" id="A0A418SZT1"/>
<evidence type="ECO:0008006" key="4">
    <source>
        <dbReference type="Google" id="ProtNLM"/>
    </source>
</evidence>
<feature type="transmembrane region" description="Helical" evidence="1">
    <location>
        <begin position="7"/>
        <end position="40"/>
    </location>
</feature>